<keyword evidence="1" id="KW-1133">Transmembrane helix</keyword>
<evidence type="ECO:0000256" key="1">
    <source>
        <dbReference type="SAM" id="Phobius"/>
    </source>
</evidence>
<dbReference type="EMBL" id="JAFEMC010000001">
    <property type="protein sequence ID" value="MBM6575668.1"/>
    <property type="molecule type" value="Genomic_DNA"/>
</dbReference>
<protein>
    <submittedName>
        <fullName evidence="2">Uncharacterized protein</fullName>
    </submittedName>
</protein>
<dbReference type="Proteomes" id="UP000763641">
    <property type="component" value="Unassembled WGS sequence"/>
</dbReference>
<comment type="caution">
    <text evidence="2">The sequence shown here is derived from an EMBL/GenBank/DDBJ whole genome shotgun (WGS) entry which is preliminary data.</text>
</comment>
<evidence type="ECO:0000313" key="2">
    <source>
        <dbReference type="EMBL" id="MBM6575668.1"/>
    </source>
</evidence>
<name>A0ABS2D453_9SPHN</name>
<feature type="transmembrane region" description="Helical" evidence="1">
    <location>
        <begin position="36"/>
        <end position="54"/>
    </location>
</feature>
<reference evidence="2 3" key="1">
    <citation type="submission" date="2020-12" db="EMBL/GenBank/DDBJ databases">
        <title>Sphingomonas sp.</title>
        <authorList>
            <person name="Kim M.K."/>
        </authorList>
    </citation>
    <scope>NUCLEOTIDE SEQUENCE [LARGE SCALE GENOMIC DNA]</scope>
    <source>
        <strain evidence="2 3">BT552</strain>
    </source>
</reference>
<evidence type="ECO:0000313" key="3">
    <source>
        <dbReference type="Proteomes" id="UP000763641"/>
    </source>
</evidence>
<keyword evidence="1" id="KW-0812">Transmembrane</keyword>
<accession>A0ABS2D453</accession>
<organism evidence="2 3">
    <name type="scientific">Sphingomonas longa</name>
    <dbReference type="NCBI Taxonomy" id="2778730"/>
    <lineage>
        <taxon>Bacteria</taxon>
        <taxon>Pseudomonadati</taxon>
        <taxon>Pseudomonadota</taxon>
        <taxon>Alphaproteobacteria</taxon>
        <taxon>Sphingomonadales</taxon>
        <taxon>Sphingomonadaceae</taxon>
        <taxon>Sphingomonas</taxon>
    </lineage>
</organism>
<dbReference type="RefSeq" id="WP_204195536.1">
    <property type="nucleotide sequence ID" value="NZ_JAFEMC010000001.1"/>
</dbReference>
<keyword evidence="3" id="KW-1185">Reference proteome</keyword>
<proteinExistence type="predicted"/>
<sequence length="55" mass="6500">MKRRLVLTNEAARHPFRQTLPRVPAVAAVRSEDHDWKLFLLSFAAFFTCFYTFLI</sequence>
<keyword evidence="1" id="KW-0472">Membrane</keyword>
<gene>
    <name evidence="2" type="ORF">ILT43_04735</name>
</gene>